<name>A0A9W9WTW7_9EURO</name>
<feature type="coiled-coil region" evidence="1">
    <location>
        <begin position="768"/>
        <end position="866"/>
    </location>
</feature>
<reference evidence="3" key="2">
    <citation type="journal article" date="2023" name="IMA Fungus">
        <title>Comparative genomic study of the Penicillium genus elucidates a diverse pangenome and 15 lateral gene transfer events.</title>
        <authorList>
            <person name="Petersen C."/>
            <person name="Sorensen T."/>
            <person name="Nielsen M.R."/>
            <person name="Sondergaard T.E."/>
            <person name="Sorensen J.L."/>
            <person name="Fitzpatrick D.A."/>
            <person name="Frisvad J.C."/>
            <person name="Nielsen K.L."/>
        </authorList>
    </citation>
    <scope>NUCLEOTIDE SEQUENCE</scope>
    <source>
        <strain evidence="3">IBT 30728</strain>
    </source>
</reference>
<gene>
    <name evidence="3" type="ORF">N7539_007729</name>
</gene>
<feature type="coiled-coil region" evidence="1">
    <location>
        <begin position="574"/>
        <end position="728"/>
    </location>
</feature>
<dbReference type="AlphaFoldDB" id="A0A9W9WTW7"/>
<organism evidence="3 4">
    <name type="scientific">Penicillium diatomitis</name>
    <dbReference type="NCBI Taxonomy" id="2819901"/>
    <lineage>
        <taxon>Eukaryota</taxon>
        <taxon>Fungi</taxon>
        <taxon>Dikarya</taxon>
        <taxon>Ascomycota</taxon>
        <taxon>Pezizomycotina</taxon>
        <taxon>Eurotiomycetes</taxon>
        <taxon>Eurotiomycetidae</taxon>
        <taxon>Eurotiales</taxon>
        <taxon>Aspergillaceae</taxon>
        <taxon>Penicillium</taxon>
    </lineage>
</organism>
<reference evidence="3" key="1">
    <citation type="submission" date="2022-12" db="EMBL/GenBank/DDBJ databases">
        <authorList>
            <person name="Petersen C."/>
        </authorList>
    </citation>
    <scope>NUCLEOTIDE SEQUENCE</scope>
    <source>
        <strain evidence="3">IBT 30728</strain>
    </source>
</reference>
<dbReference type="RefSeq" id="XP_056787195.1">
    <property type="nucleotide sequence ID" value="XM_056937330.1"/>
</dbReference>
<dbReference type="PANTHER" id="PTHR45615:SF80">
    <property type="entry name" value="GRIP DOMAIN-CONTAINING PROTEIN"/>
    <property type="match status" value="1"/>
</dbReference>
<dbReference type="EMBL" id="JAPWDQ010000011">
    <property type="protein sequence ID" value="KAJ5475442.1"/>
    <property type="molecule type" value="Genomic_DNA"/>
</dbReference>
<evidence type="ECO:0000256" key="1">
    <source>
        <dbReference type="SAM" id="Coils"/>
    </source>
</evidence>
<evidence type="ECO:0000313" key="4">
    <source>
        <dbReference type="Proteomes" id="UP001148312"/>
    </source>
</evidence>
<evidence type="ECO:0000256" key="2">
    <source>
        <dbReference type="SAM" id="MobiDB-lite"/>
    </source>
</evidence>
<feature type="region of interest" description="Disordered" evidence="2">
    <location>
        <begin position="984"/>
        <end position="1003"/>
    </location>
</feature>
<keyword evidence="4" id="KW-1185">Reference proteome</keyword>
<keyword evidence="1" id="KW-0175">Coiled coil</keyword>
<comment type="caution">
    <text evidence="3">The sequence shown here is derived from an EMBL/GenBank/DDBJ whole genome shotgun (WGS) entry which is preliminary data.</text>
</comment>
<feature type="region of interest" description="Disordered" evidence="2">
    <location>
        <begin position="936"/>
        <end position="962"/>
    </location>
</feature>
<protein>
    <submittedName>
        <fullName evidence="3">Uncharacterized protein</fullName>
    </submittedName>
</protein>
<evidence type="ECO:0000313" key="3">
    <source>
        <dbReference type="EMBL" id="KAJ5475442.1"/>
    </source>
</evidence>
<proteinExistence type="predicted"/>
<dbReference type="GeneID" id="81627579"/>
<accession>A0A9W9WTW7</accession>
<dbReference type="PANTHER" id="PTHR45615">
    <property type="entry name" value="MYOSIN HEAVY CHAIN, NON-MUSCLE"/>
    <property type="match status" value="1"/>
</dbReference>
<sequence>MTQDVAPLVREIERVVTAPYAPSLQDLHSLVQNSTRSSLQTWALQKPCQVGLLAALLVESLSQSRVALPLLTAFGYVQAFRDFLLKREPVILDAFLEKAIIADEVEYHAACVALLSSPLPAGFVPPARLAAFITKTVSLIAADPRAETIAPLHALMIGIRGSPSLIHEIPAEVMSNMQAEITKTLRNLDDHMGNLLGLATFAEISASQPRQTNASPRGLGNASWLASIHDFFGSRRGMKTLDLVVLRVILACSSNCNHLTPAQAAESIGLAIRIGDAVDPTVKSTWIDQNASKIGKLCEKVAKDSLSREIKIMGIIFLLSLTDLKSLPSRIGELGLRLLVSSDSRGILATLPPRFVACLVQCLGGYDDSVTYELLRFIVDTLAQDVVGMNTMIDLHITDLLLSGFKSGLSQPMITSLLNSTSTKQAIVSLLGTYQADPKQEQCQDALVCYCACSRLRDQSILHLFEIFFAATLLNGGNNDEVMIMRSFVVQISKSLKQHSCAFSQIERNIPRPSFKLRNRDDFSSNKAIVRDWRTAFTECHLQAAETSRTALLKAAEDVCFDLERRCYNTEEPVRSAERERDEYRSEAEQLRKQHNDLTIQLDEARSAIAKLKQDFTRLQEQAGATNQRAEELAEALHLARQELRNAQQLSDSALRKEQERSRSIELELIATSTEKDDQLEELHDSLRQLESAKSQLEQTIEGYVEEKAAFEDRIKNLETGAAKLRDLVEEGKMQSHCRKEEVERLLQDNGHQLVQLKSLQTTTENQVREIERLRGALQATSDKAQREMQELESGRMAEIAILHSDVSKQKQENRKLQQELQAAANKASTDMQTKDKRIRQLERKIQSLRDERAAKAREFSEAQQHIGRLMNVMGFSTNSKSETPAAKSVQTNKVSTEILHSQSQREATSIGDNDDQELAESFECLASDLQSSFWKQSRGANSPAPNSPGAGFGASAGGPNTDIARKGNTWVLTEMLANNPVRANAGLEPKSSPPAGAAHGNVADNGLQTLDLDMDIEFSKDFLFANTTFSSSE</sequence>
<dbReference type="Proteomes" id="UP001148312">
    <property type="component" value="Unassembled WGS sequence"/>
</dbReference>